<dbReference type="EMBL" id="JANIIK010000040">
    <property type="protein sequence ID" value="KAJ3608340.1"/>
    <property type="molecule type" value="Genomic_DNA"/>
</dbReference>
<keyword evidence="3" id="KW-1185">Reference proteome</keyword>
<feature type="non-terminal residue" evidence="2">
    <location>
        <position position="1"/>
    </location>
</feature>
<reference evidence="2" key="1">
    <citation type="submission" date="2022-07" db="EMBL/GenBank/DDBJ databases">
        <title>Chromosome-level genome of Muraenolepis orangiensis.</title>
        <authorList>
            <person name="Kim J."/>
        </authorList>
    </citation>
    <scope>NUCLEOTIDE SEQUENCE</scope>
    <source>
        <strain evidence="2">KU_S4_2022</strain>
        <tissue evidence="2">Muscle</tissue>
    </source>
</reference>
<dbReference type="AlphaFoldDB" id="A0A9Q0EJ34"/>
<evidence type="ECO:0000313" key="2">
    <source>
        <dbReference type="EMBL" id="KAJ3608340.1"/>
    </source>
</evidence>
<sequence length="105" mass="11123">GSDLGAPLSACCGGSAETVSAIPASEEQKGRNLRRWRSQYAQRAHTDDWGEPLLCQLGVHKGASPPQEHWAGAKVHPRCPRDTREGSKVNAAPGEQQRPATGGQG</sequence>
<name>A0A9Q0EJ34_9TELE</name>
<dbReference type="Proteomes" id="UP001148018">
    <property type="component" value="Unassembled WGS sequence"/>
</dbReference>
<organism evidence="2 3">
    <name type="scientific">Muraenolepis orangiensis</name>
    <name type="common">Patagonian moray cod</name>
    <dbReference type="NCBI Taxonomy" id="630683"/>
    <lineage>
        <taxon>Eukaryota</taxon>
        <taxon>Metazoa</taxon>
        <taxon>Chordata</taxon>
        <taxon>Craniata</taxon>
        <taxon>Vertebrata</taxon>
        <taxon>Euteleostomi</taxon>
        <taxon>Actinopterygii</taxon>
        <taxon>Neopterygii</taxon>
        <taxon>Teleostei</taxon>
        <taxon>Neoteleostei</taxon>
        <taxon>Acanthomorphata</taxon>
        <taxon>Zeiogadaria</taxon>
        <taxon>Gadariae</taxon>
        <taxon>Gadiformes</taxon>
        <taxon>Muraenolepidoidei</taxon>
        <taxon>Muraenolepididae</taxon>
        <taxon>Muraenolepis</taxon>
    </lineage>
</organism>
<evidence type="ECO:0000256" key="1">
    <source>
        <dbReference type="SAM" id="MobiDB-lite"/>
    </source>
</evidence>
<feature type="region of interest" description="Disordered" evidence="1">
    <location>
        <begin position="64"/>
        <end position="105"/>
    </location>
</feature>
<feature type="non-terminal residue" evidence="2">
    <location>
        <position position="105"/>
    </location>
</feature>
<proteinExistence type="predicted"/>
<protein>
    <submittedName>
        <fullName evidence="2">Uncharacterized protein</fullName>
    </submittedName>
</protein>
<gene>
    <name evidence="2" type="ORF">NHX12_025389</name>
</gene>
<accession>A0A9Q0EJ34</accession>
<evidence type="ECO:0000313" key="3">
    <source>
        <dbReference type="Proteomes" id="UP001148018"/>
    </source>
</evidence>
<comment type="caution">
    <text evidence="2">The sequence shown here is derived from an EMBL/GenBank/DDBJ whole genome shotgun (WGS) entry which is preliminary data.</text>
</comment>